<evidence type="ECO:0000313" key="2">
    <source>
        <dbReference type="Proteomes" id="UP000280501"/>
    </source>
</evidence>
<reference evidence="1 2" key="1">
    <citation type="submission" date="2018-11" db="EMBL/GenBank/DDBJ databases">
        <title>Sequencing the genomes of 1000 actinobacteria strains.</title>
        <authorList>
            <person name="Klenk H.-P."/>
        </authorList>
    </citation>
    <scope>NUCLEOTIDE SEQUENCE [LARGE SCALE GENOMIC DNA]</scope>
    <source>
        <strain evidence="1 2">DSM 15700</strain>
    </source>
</reference>
<dbReference type="EMBL" id="RKQZ01000001">
    <property type="protein sequence ID" value="RPF20662.1"/>
    <property type="molecule type" value="Genomic_DNA"/>
</dbReference>
<name>A0A3N4Z5X6_9MICO</name>
<sequence length="129" mass="13525">MGVVSALVALVSGLTGCGSGARQCEELYATVIGAVDGVASVDAECSQQFGGGWERVDVHLATNDADGARTIGEEVLKAVAAEPDMEPLWATPRAYYLEDGTEATIGLRDLGFNGVPTVREVREHYGIEP</sequence>
<evidence type="ECO:0000313" key="1">
    <source>
        <dbReference type="EMBL" id="RPF20662.1"/>
    </source>
</evidence>
<dbReference type="OrthoDB" id="5148869at2"/>
<dbReference type="RefSeq" id="WP_123813800.1">
    <property type="nucleotide sequence ID" value="NZ_RKQZ01000001.1"/>
</dbReference>
<dbReference type="Proteomes" id="UP000280501">
    <property type="component" value="Unassembled WGS sequence"/>
</dbReference>
<keyword evidence="2" id="KW-1185">Reference proteome</keyword>
<accession>A0A3N4Z5X6</accession>
<protein>
    <submittedName>
        <fullName evidence="1">Uncharacterized protein</fullName>
    </submittedName>
</protein>
<organism evidence="1 2">
    <name type="scientific">Myceligenerans xiligouense</name>
    <dbReference type="NCBI Taxonomy" id="253184"/>
    <lineage>
        <taxon>Bacteria</taxon>
        <taxon>Bacillati</taxon>
        <taxon>Actinomycetota</taxon>
        <taxon>Actinomycetes</taxon>
        <taxon>Micrococcales</taxon>
        <taxon>Promicromonosporaceae</taxon>
        <taxon>Myceligenerans</taxon>
    </lineage>
</organism>
<dbReference type="AlphaFoldDB" id="A0A3N4Z5X6"/>
<proteinExistence type="predicted"/>
<gene>
    <name evidence="1" type="ORF">EDD34_1259</name>
</gene>
<comment type="caution">
    <text evidence="1">The sequence shown here is derived from an EMBL/GenBank/DDBJ whole genome shotgun (WGS) entry which is preliminary data.</text>
</comment>